<evidence type="ECO:0000313" key="2">
    <source>
        <dbReference type="Proteomes" id="UP000305238"/>
    </source>
</evidence>
<protein>
    <submittedName>
        <fullName evidence="1">Uncharacterized protein</fullName>
    </submittedName>
</protein>
<evidence type="ECO:0000313" key="1">
    <source>
        <dbReference type="EMBL" id="TMR40982.1"/>
    </source>
</evidence>
<proteinExistence type="predicted"/>
<reference evidence="1 2" key="1">
    <citation type="submission" date="2019-05" db="EMBL/GenBank/DDBJ databases">
        <title>Draft genome sequence of Actinomadura geliboluensis A8036.</title>
        <authorList>
            <person name="Saricaoglu S."/>
            <person name="Isik K."/>
        </authorList>
    </citation>
    <scope>NUCLEOTIDE SEQUENCE [LARGE SCALE GENOMIC DNA]</scope>
    <source>
        <strain evidence="1 2">A8036</strain>
    </source>
</reference>
<comment type="caution">
    <text evidence="1">The sequence shown here is derived from an EMBL/GenBank/DDBJ whole genome shotgun (WGS) entry which is preliminary data.</text>
</comment>
<feature type="non-terminal residue" evidence="1">
    <location>
        <position position="147"/>
    </location>
</feature>
<organism evidence="1 2">
    <name type="scientific">Actinomadura geliboluensis</name>
    <dbReference type="NCBI Taxonomy" id="882440"/>
    <lineage>
        <taxon>Bacteria</taxon>
        <taxon>Bacillati</taxon>
        <taxon>Actinomycetota</taxon>
        <taxon>Actinomycetes</taxon>
        <taxon>Streptosporangiales</taxon>
        <taxon>Thermomonosporaceae</taxon>
        <taxon>Actinomadura</taxon>
    </lineage>
</organism>
<keyword evidence="2" id="KW-1185">Reference proteome</keyword>
<gene>
    <name evidence="1" type="ORF">ETD96_07805</name>
</gene>
<dbReference type="EMBL" id="VCKZ01000035">
    <property type="protein sequence ID" value="TMR40982.1"/>
    <property type="molecule type" value="Genomic_DNA"/>
</dbReference>
<sequence length="147" mass="17044">MTADPHRRPSRNLQRRIRRRQAATGEPYMTAATAVRTEWERGQRYLSDPSVPADVAAAVRRVGFIPLEPFDLSVHWEWWCRCQWCDAVVEVSPRGHGYQSPGRCPYIVYGSMHMDGRCTLPAPDPVIRTEPLTEEELEQIWQFPPQR</sequence>
<dbReference type="AlphaFoldDB" id="A0A5S4H7M6"/>
<dbReference type="OrthoDB" id="9945617at2"/>
<dbReference type="RefSeq" id="WP_138635615.1">
    <property type="nucleotide sequence ID" value="NZ_VCKZ01000035.1"/>
</dbReference>
<accession>A0A5S4H7M6</accession>
<name>A0A5S4H7M6_9ACTN</name>
<dbReference type="Proteomes" id="UP000305238">
    <property type="component" value="Unassembled WGS sequence"/>
</dbReference>